<dbReference type="PANTHER" id="PTHR21452:SF4">
    <property type="entry name" value="EXPORTIN-6"/>
    <property type="match status" value="1"/>
</dbReference>
<dbReference type="PANTHER" id="PTHR21452">
    <property type="entry name" value="EXPORTIN-6"/>
    <property type="match status" value="1"/>
</dbReference>
<dbReference type="EMBL" id="DS471154">
    <property type="protein sequence ID" value="EDO28808.1"/>
    <property type="molecule type" value="Genomic_DNA"/>
</dbReference>
<dbReference type="GO" id="GO:0005737">
    <property type="term" value="C:cytoplasm"/>
    <property type="evidence" value="ECO:0007669"/>
    <property type="project" value="UniProtKB-SubCell"/>
</dbReference>
<comment type="subcellular location">
    <subcellularLocation>
        <location evidence="2">Cytoplasm</location>
    </subcellularLocation>
    <subcellularLocation>
        <location evidence="1">Nucleus</location>
    </subcellularLocation>
</comment>
<dbReference type="Gene3D" id="1.25.10.10">
    <property type="entry name" value="Leucine-rich Repeat Variant"/>
    <property type="match status" value="1"/>
</dbReference>
<dbReference type="eggNOG" id="KOG2020">
    <property type="taxonomic scope" value="Eukaryota"/>
</dbReference>
<sequence>MAASHGLEGSLTLESLRKLWKDELLKDVRNEVKVAVIQLKEEMNLFRKKIDEIEASQKFLASQYDKVLSNLQGVLAMTCINELLSKNCVPQEYEEYLLKLFQQTFQLLQRITKDSASSSDDHLSELDESYLNKFTEFLHLFVSIHLRGFENSSHFPILELLTLLYKYTFHQVSHNALALYCSSWEFFDLEREHNVSLDKIGMLAGDSLADDLEEPSVLDQVEESEVHLPTLHAFGSSAVMILG</sequence>
<comment type="similarity">
    <text evidence="3">Belongs to the exportin family.</text>
</comment>
<name>A7T5F5_NEMVE</name>
<dbReference type="InParanoid" id="A7T5F5"/>
<evidence type="ECO:0000313" key="9">
    <source>
        <dbReference type="Proteomes" id="UP000001593"/>
    </source>
</evidence>
<dbReference type="InterPro" id="IPR011989">
    <property type="entry name" value="ARM-like"/>
</dbReference>
<keyword evidence="9" id="KW-1185">Reference proteome</keyword>
<dbReference type="GO" id="GO:0006611">
    <property type="term" value="P:protein export from nucleus"/>
    <property type="evidence" value="ECO:0007669"/>
    <property type="project" value="InterPro"/>
</dbReference>
<dbReference type="InterPro" id="IPR040016">
    <property type="entry name" value="XPO6"/>
</dbReference>
<dbReference type="AlphaFoldDB" id="A7T5F5"/>
<keyword evidence="5" id="KW-0963">Cytoplasm</keyword>
<organism evidence="8 9">
    <name type="scientific">Nematostella vectensis</name>
    <name type="common">Starlet sea anemone</name>
    <dbReference type="NCBI Taxonomy" id="45351"/>
    <lineage>
        <taxon>Eukaryota</taxon>
        <taxon>Metazoa</taxon>
        <taxon>Cnidaria</taxon>
        <taxon>Anthozoa</taxon>
        <taxon>Hexacorallia</taxon>
        <taxon>Actiniaria</taxon>
        <taxon>Edwardsiidae</taxon>
        <taxon>Nematostella</taxon>
    </lineage>
</organism>
<dbReference type="Proteomes" id="UP000001593">
    <property type="component" value="Unassembled WGS sequence"/>
</dbReference>
<evidence type="ECO:0000256" key="7">
    <source>
        <dbReference type="ARBA" id="ARBA00023242"/>
    </source>
</evidence>
<dbReference type="GO" id="GO:0005634">
    <property type="term" value="C:nucleus"/>
    <property type="evidence" value="ECO:0007669"/>
    <property type="project" value="UniProtKB-SubCell"/>
</dbReference>
<reference evidence="8 9" key="1">
    <citation type="journal article" date="2007" name="Science">
        <title>Sea anemone genome reveals ancestral eumetazoan gene repertoire and genomic organization.</title>
        <authorList>
            <person name="Putnam N.H."/>
            <person name="Srivastava M."/>
            <person name="Hellsten U."/>
            <person name="Dirks B."/>
            <person name="Chapman J."/>
            <person name="Salamov A."/>
            <person name="Terry A."/>
            <person name="Shapiro H."/>
            <person name="Lindquist E."/>
            <person name="Kapitonov V.V."/>
            <person name="Jurka J."/>
            <person name="Genikhovich G."/>
            <person name="Grigoriev I.V."/>
            <person name="Lucas S.M."/>
            <person name="Steele R.E."/>
            <person name="Finnerty J.R."/>
            <person name="Technau U."/>
            <person name="Martindale M.Q."/>
            <person name="Rokhsar D.S."/>
        </authorList>
    </citation>
    <scope>NUCLEOTIDE SEQUENCE [LARGE SCALE GENOMIC DNA]</scope>
    <source>
        <strain evidence="9">CH2 X CH6</strain>
    </source>
</reference>
<keyword evidence="7" id="KW-0539">Nucleus</keyword>
<evidence type="ECO:0000256" key="5">
    <source>
        <dbReference type="ARBA" id="ARBA00022490"/>
    </source>
</evidence>
<gene>
    <name evidence="8" type="ORF">NEMVEDRAFT_v1g248742</name>
</gene>
<dbReference type="HOGENOM" id="CLU_1143740_0_0_1"/>
<evidence type="ECO:0000256" key="3">
    <source>
        <dbReference type="ARBA" id="ARBA00009466"/>
    </source>
</evidence>
<dbReference type="PhylomeDB" id="A7T5F5"/>
<evidence type="ECO:0000256" key="6">
    <source>
        <dbReference type="ARBA" id="ARBA00022927"/>
    </source>
</evidence>
<evidence type="ECO:0000256" key="1">
    <source>
        <dbReference type="ARBA" id="ARBA00004123"/>
    </source>
</evidence>
<dbReference type="GO" id="GO:0005049">
    <property type="term" value="F:nuclear export signal receptor activity"/>
    <property type="evidence" value="ECO:0007669"/>
    <property type="project" value="InterPro"/>
</dbReference>
<evidence type="ECO:0000256" key="4">
    <source>
        <dbReference type="ARBA" id="ARBA00022448"/>
    </source>
</evidence>
<keyword evidence="4" id="KW-0813">Transport</keyword>
<protein>
    <submittedName>
        <fullName evidence="8">Uncharacterized protein</fullName>
    </submittedName>
</protein>
<keyword evidence="6" id="KW-0653">Protein transport</keyword>
<dbReference type="STRING" id="45351.A7T5F5"/>
<evidence type="ECO:0000256" key="2">
    <source>
        <dbReference type="ARBA" id="ARBA00004496"/>
    </source>
</evidence>
<evidence type="ECO:0000313" key="8">
    <source>
        <dbReference type="EMBL" id="EDO28808.1"/>
    </source>
</evidence>
<proteinExistence type="inferred from homology"/>
<accession>A7T5F5</accession>